<gene>
    <name evidence="1" type="ORF">E2C01_097926</name>
</gene>
<dbReference type="EMBL" id="VSRR010131045">
    <property type="protein sequence ID" value="MPD02348.1"/>
    <property type="molecule type" value="Genomic_DNA"/>
</dbReference>
<evidence type="ECO:0000313" key="1">
    <source>
        <dbReference type="EMBL" id="MPD02348.1"/>
    </source>
</evidence>
<comment type="caution">
    <text evidence="1">The sequence shown here is derived from an EMBL/GenBank/DDBJ whole genome shotgun (WGS) entry which is preliminary data.</text>
</comment>
<sequence>MEKDPTPQAGEKYQRLEDKCTKTILQTKRRAWDSHTSSLSFSSSTKRTWDFLHCMEGRKRTHSIPLCPNPQNLLDGQQKPEALAKHYHTQLGAPPNAPPTSRPK</sequence>
<evidence type="ECO:0000313" key="2">
    <source>
        <dbReference type="Proteomes" id="UP000324222"/>
    </source>
</evidence>
<name>A0A5B7KAU0_PORTR</name>
<accession>A0A5B7KAU0</accession>
<dbReference type="AlphaFoldDB" id="A0A5B7KAU0"/>
<keyword evidence="2" id="KW-1185">Reference proteome</keyword>
<protein>
    <submittedName>
        <fullName evidence="1">Uncharacterized protein</fullName>
    </submittedName>
</protein>
<proteinExistence type="predicted"/>
<organism evidence="1 2">
    <name type="scientific">Portunus trituberculatus</name>
    <name type="common">Swimming crab</name>
    <name type="synonym">Neptunus trituberculatus</name>
    <dbReference type="NCBI Taxonomy" id="210409"/>
    <lineage>
        <taxon>Eukaryota</taxon>
        <taxon>Metazoa</taxon>
        <taxon>Ecdysozoa</taxon>
        <taxon>Arthropoda</taxon>
        <taxon>Crustacea</taxon>
        <taxon>Multicrustacea</taxon>
        <taxon>Malacostraca</taxon>
        <taxon>Eumalacostraca</taxon>
        <taxon>Eucarida</taxon>
        <taxon>Decapoda</taxon>
        <taxon>Pleocyemata</taxon>
        <taxon>Brachyura</taxon>
        <taxon>Eubrachyura</taxon>
        <taxon>Portunoidea</taxon>
        <taxon>Portunidae</taxon>
        <taxon>Portuninae</taxon>
        <taxon>Portunus</taxon>
    </lineage>
</organism>
<reference evidence="1 2" key="1">
    <citation type="submission" date="2019-05" db="EMBL/GenBank/DDBJ databases">
        <title>Another draft genome of Portunus trituberculatus and its Hox gene families provides insights of decapod evolution.</title>
        <authorList>
            <person name="Jeong J.-H."/>
            <person name="Song I."/>
            <person name="Kim S."/>
            <person name="Choi T."/>
            <person name="Kim D."/>
            <person name="Ryu S."/>
            <person name="Kim W."/>
        </authorList>
    </citation>
    <scope>NUCLEOTIDE SEQUENCE [LARGE SCALE GENOMIC DNA]</scope>
    <source>
        <tissue evidence="1">Muscle</tissue>
    </source>
</reference>
<dbReference type="Proteomes" id="UP000324222">
    <property type="component" value="Unassembled WGS sequence"/>
</dbReference>